<dbReference type="RefSeq" id="WP_007321618.1">
    <property type="nucleotide sequence ID" value="NZ_BAEE01000043.1"/>
</dbReference>
<name>G7H183_9ACTN</name>
<dbReference type="STRING" id="1073574.GOARA_043_00180"/>
<reference evidence="1 2" key="1">
    <citation type="submission" date="2011-11" db="EMBL/GenBank/DDBJ databases">
        <title>Whole genome shotgun sequence of Gordonia araii NBRC 100433.</title>
        <authorList>
            <person name="Yoshida Y."/>
            <person name="Hosoyama A."/>
            <person name="Tsuchikane K."/>
            <person name="Katsumata H."/>
            <person name="Yamazaki S."/>
            <person name="Fujita N."/>
        </authorList>
    </citation>
    <scope>NUCLEOTIDE SEQUENCE [LARGE SCALE GENOMIC DNA]</scope>
    <source>
        <strain evidence="1 2">NBRC 100433</strain>
    </source>
</reference>
<dbReference type="SUPFAM" id="SSF159275">
    <property type="entry name" value="PA1994-like"/>
    <property type="match status" value="1"/>
</dbReference>
<evidence type="ECO:0000313" key="2">
    <source>
        <dbReference type="Proteomes" id="UP000035088"/>
    </source>
</evidence>
<evidence type="ECO:0000313" key="1">
    <source>
        <dbReference type="EMBL" id="GAB09543.1"/>
    </source>
</evidence>
<organism evidence="1 2">
    <name type="scientific">Gordonia araii NBRC 100433</name>
    <dbReference type="NCBI Taxonomy" id="1073574"/>
    <lineage>
        <taxon>Bacteria</taxon>
        <taxon>Bacillati</taxon>
        <taxon>Actinomycetota</taxon>
        <taxon>Actinomycetes</taxon>
        <taxon>Mycobacteriales</taxon>
        <taxon>Gordoniaceae</taxon>
        <taxon>Gordonia</taxon>
    </lineage>
</organism>
<comment type="caution">
    <text evidence="1">The sequence shown here is derived from an EMBL/GenBank/DDBJ whole genome shotgun (WGS) entry which is preliminary data.</text>
</comment>
<dbReference type="Proteomes" id="UP000035088">
    <property type="component" value="Unassembled WGS sequence"/>
</dbReference>
<dbReference type="Pfam" id="PF06475">
    <property type="entry name" value="Glycolipid_bind"/>
    <property type="match status" value="1"/>
</dbReference>
<dbReference type="EMBL" id="BAEE01000043">
    <property type="protein sequence ID" value="GAB09543.1"/>
    <property type="molecule type" value="Genomic_DNA"/>
</dbReference>
<gene>
    <name evidence="1" type="ORF">GOARA_043_00180</name>
</gene>
<proteinExistence type="predicted"/>
<keyword evidence="2" id="KW-1185">Reference proteome</keyword>
<dbReference type="AlphaFoldDB" id="G7H183"/>
<dbReference type="OrthoDB" id="7347529at2"/>
<dbReference type="InterPro" id="IPR009467">
    <property type="entry name" value="Glycolipid-bd_prot_put"/>
</dbReference>
<protein>
    <submittedName>
        <fullName evidence="1">Uncharacterized protein</fullName>
    </submittedName>
</protein>
<accession>G7H183</accession>
<sequence length="178" mass="19988">MTTTTMAEWHSADGASVERCHVVENVRDTRVTSVLAGGAVACSYTLHATSAWEFTSLVLVTDRRTLSVSRVGRTWLVDGLRRPDLAEAREVDISASPLTNTLPIRRLSLDIGRRADIITAYVDVHELTVAPDPQRYTRLDTHRYRYEARDSDFRRTITVDDAGLVVDYPGLFTRAPQR</sequence>